<dbReference type="InterPro" id="IPR025202">
    <property type="entry name" value="PLD-like_dom"/>
</dbReference>
<dbReference type="GO" id="GO:0032049">
    <property type="term" value="P:cardiolipin biosynthetic process"/>
    <property type="evidence" value="ECO:0007669"/>
    <property type="project" value="UniProtKB-ARBA"/>
</dbReference>
<proteinExistence type="predicted"/>
<gene>
    <name evidence="3 5" type="ORF">BDZ99DRAFT_383036</name>
</gene>
<evidence type="ECO:0000256" key="1">
    <source>
        <dbReference type="SAM" id="MobiDB-lite"/>
    </source>
</evidence>
<dbReference type="GO" id="GO:0030572">
    <property type="term" value="F:phosphatidyltransferase activity"/>
    <property type="evidence" value="ECO:0007669"/>
    <property type="project" value="UniProtKB-ARBA"/>
</dbReference>
<evidence type="ECO:0000313" key="3">
    <source>
        <dbReference type="EMBL" id="KAF2812130.1"/>
    </source>
</evidence>
<feature type="compositionally biased region" description="Pro residues" evidence="1">
    <location>
        <begin position="224"/>
        <end position="233"/>
    </location>
</feature>
<dbReference type="SMART" id="SM00155">
    <property type="entry name" value="PLDc"/>
    <property type="match status" value="2"/>
</dbReference>
<evidence type="ECO:0000313" key="4">
    <source>
        <dbReference type="Proteomes" id="UP000504636"/>
    </source>
</evidence>
<dbReference type="Gene3D" id="3.30.870.10">
    <property type="entry name" value="Endonuclease Chain A"/>
    <property type="match status" value="2"/>
</dbReference>
<reference evidence="5" key="2">
    <citation type="submission" date="2020-04" db="EMBL/GenBank/DDBJ databases">
        <authorList>
            <consortium name="NCBI Genome Project"/>
        </authorList>
    </citation>
    <scope>NUCLEOTIDE SEQUENCE</scope>
    <source>
        <strain evidence="5">CBS 304.34</strain>
    </source>
</reference>
<feature type="region of interest" description="Disordered" evidence="1">
    <location>
        <begin position="222"/>
        <end position="258"/>
    </location>
</feature>
<dbReference type="OrthoDB" id="2958217at2759"/>
<dbReference type="GeneID" id="54456199"/>
<feature type="domain" description="PLD phosphodiesterase" evidence="2">
    <location>
        <begin position="421"/>
        <end position="443"/>
    </location>
</feature>
<reference evidence="5" key="3">
    <citation type="submission" date="2025-04" db="UniProtKB">
        <authorList>
            <consortium name="RefSeq"/>
        </authorList>
    </citation>
    <scope>IDENTIFICATION</scope>
    <source>
        <strain evidence="5">CBS 304.34</strain>
    </source>
</reference>
<dbReference type="RefSeq" id="XP_033579094.1">
    <property type="nucleotide sequence ID" value="XM_033715306.1"/>
</dbReference>
<dbReference type="EMBL" id="MU003697">
    <property type="protein sequence ID" value="KAF2812130.1"/>
    <property type="molecule type" value="Genomic_DNA"/>
</dbReference>
<dbReference type="Proteomes" id="UP000504636">
    <property type="component" value="Unplaced"/>
</dbReference>
<feature type="compositionally biased region" description="Pro residues" evidence="1">
    <location>
        <begin position="241"/>
        <end position="252"/>
    </location>
</feature>
<dbReference type="Pfam" id="PF13091">
    <property type="entry name" value="PLDc_2"/>
    <property type="match status" value="1"/>
</dbReference>
<dbReference type="InterPro" id="IPR001736">
    <property type="entry name" value="PLipase_D/transphosphatidylase"/>
</dbReference>
<dbReference type="AlphaFoldDB" id="A0A6A6YTJ7"/>
<reference evidence="3 5" key="1">
    <citation type="journal article" date="2020" name="Stud. Mycol.">
        <title>101 Dothideomycetes genomes: a test case for predicting lifestyles and emergence of pathogens.</title>
        <authorList>
            <person name="Haridas S."/>
            <person name="Albert R."/>
            <person name="Binder M."/>
            <person name="Bloem J."/>
            <person name="Labutti K."/>
            <person name="Salamov A."/>
            <person name="Andreopoulos B."/>
            <person name="Baker S."/>
            <person name="Barry K."/>
            <person name="Bills G."/>
            <person name="Bluhm B."/>
            <person name="Cannon C."/>
            <person name="Castanera R."/>
            <person name="Culley D."/>
            <person name="Daum C."/>
            <person name="Ezra D."/>
            <person name="Gonzalez J."/>
            <person name="Henrissat B."/>
            <person name="Kuo A."/>
            <person name="Liang C."/>
            <person name="Lipzen A."/>
            <person name="Lutzoni F."/>
            <person name="Magnuson J."/>
            <person name="Mondo S."/>
            <person name="Nolan M."/>
            <person name="Ohm R."/>
            <person name="Pangilinan J."/>
            <person name="Park H.-J."/>
            <person name="Ramirez L."/>
            <person name="Alfaro M."/>
            <person name="Sun H."/>
            <person name="Tritt A."/>
            <person name="Yoshinaga Y."/>
            <person name="Zwiers L.-H."/>
            <person name="Turgeon B."/>
            <person name="Goodwin S."/>
            <person name="Spatafora J."/>
            <person name="Crous P."/>
            <person name="Grigoriev I."/>
        </authorList>
    </citation>
    <scope>NUCLEOTIDE SEQUENCE</scope>
    <source>
        <strain evidence="3 5">CBS 304.34</strain>
    </source>
</reference>
<keyword evidence="4" id="KW-1185">Reference proteome</keyword>
<organism evidence="3">
    <name type="scientific">Mytilinidion resinicola</name>
    <dbReference type="NCBI Taxonomy" id="574789"/>
    <lineage>
        <taxon>Eukaryota</taxon>
        <taxon>Fungi</taxon>
        <taxon>Dikarya</taxon>
        <taxon>Ascomycota</taxon>
        <taxon>Pezizomycotina</taxon>
        <taxon>Dothideomycetes</taxon>
        <taxon>Pleosporomycetidae</taxon>
        <taxon>Mytilinidiales</taxon>
        <taxon>Mytilinidiaceae</taxon>
        <taxon>Mytilinidion</taxon>
    </lineage>
</organism>
<dbReference type="PROSITE" id="PS50035">
    <property type="entry name" value="PLD"/>
    <property type="match status" value="2"/>
</dbReference>
<name>A0A6A6YTJ7_9PEZI</name>
<accession>A0A6A6YTJ7</accession>
<protein>
    <recommendedName>
        <fullName evidence="2">PLD phosphodiesterase domain-containing protein</fullName>
    </recommendedName>
</protein>
<evidence type="ECO:0000259" key="2">
    <source>
        <dbReference type="PROSITE" id="PS50035"/>
    </source>
</evidence>
<evidence type="ECO:0000313" key="5">
    <source>
        <dbReference type="RefSeq" id="XP_033579094.1"/>
    </source>
</evidence>
<dbReference type="PANTHER" id="PTHR21248">
    <property type="entry name" value="CARDIOLIPIN SYNTHASE"/>
    <property type="match status" value="1"/>
</dbReference>
<dbReference type="SUPFAM" id="SSF56024">
    <property type="entry name" value="Phospholipase D/nuclease"/>
    <property type="match status" value="2"/>
</dbReference>
<feature type="domain" description="PLD phosphodiesterase" evidence="2">
    <location>
        <begin position="164"/>
        <end position="191"/>
    </location>
</feature>
<sequence>MPGPITFASIAREWQEDLLLHKEENKHDTPNYYASTPSTLTTSSTVHNFITGTGDNIFSSILPALESAESEIIFITCFWARSSSLSQLANTLRALSIKAQARGGWKLRVRIGLSSLSLFQKIFQPHTITGQTYTPSTWVKTLGLPSPAELGGLDLEIKSVFLLPFSVMHPKFIIVDRKRVFLPSCNVSWESWFEGCIELSGLVVSQFVRFWLEFWSSNEHERSLPPPPSPPHPSVTSLPSPQSPTPIHPSPLGPAHTHTPLPTHSIPTLFLPSPHHLNPRFAPFSSSPPLSPPTPLNTLLLTLLARANSSIYIQTPNLTAPPVLTALLRALRRGVAVHIRTSARLMILEQLVTAGTTTTRCVRKLVRRHRALLSSATAARDEDEEAGVGLVAPGALRVEFFEPLGGFRKEGMEGGEPQQSHLKLLIVDEAATVLGSGNLDRASWYTSQELGVAFFDGGVAGAVRGGVEGVIGGRVRGYYG</sequence>
<dbReference type="PANTHER" id="PTHR21248:SF11">
    <property type="entry name" value="PLD PHOSPHODIESTERASE DOMAIN-CONTAINING PROTEIN"/>
    <property type="match status" value="1"/>
</dbReference>